<proteinExistence type="predicted"/>
<evidence type="ECO:0000256" key="1">
    <source>
        <dbReference type="SAM" id="Phobius"/>
    </source>
</evidence>
<dbReference type="AlphaFoldDB" id="A0A8T3ABM3"/>
<dbReference type="Proteomes" id="UP000829196">
    <property type="component" value="Unassembled WGS sequence"/>
</dbReference>
<organism evidence="2 3">
    <name type="scientific">Dendrobium nobile</name>
    <name type="common">Orchid</name>
    <dbReference type="NCBI Taxonomy" id="94219"/>
    <lineage>
        <taxon>Eukaryota</taxon>
        <taxon>Viridiplantae</taxon>
        <taxon>Streptophyta</taxon>
        <taxon>Embryophyta</taxon>
        <taxon>Tracheophyta</taxon>
        <taxon>Spermatophyta</taxon>
        <taxon>Magnoliopsida</taxon>
        <taxon>Liliopsida</taxon>
        <taxon>Asparagales</taxon>
        <taxon>Orchidaceae</taxon>
        <taxon>Epidendroideae</taxon>
        <taxon>Malaxideae</taxon>
        <taxon>Dendrobiinae</taxon>
        <taxon>Dendrobium</taxon>
    </lineage>
</organism>
<dbReference type="OrthoDB" id="1919377at2759"/>
<reference evidence="2" key="1">
    <citation type="journal article" date="2022" name="Front. Genet.">
        <title>Chromosome-Scale Assembly of the Dendrobium nobile Genome Provides Insights Into the Molecular Mechanism of the Biosynthesis of the Medicinal Active Ingredient of Dendrobium.</title>
        <authorList>
            <person name="Xu Q."/>
            <person name="Niu S.-C."/>
            <person name="Li K.-L."/>
            <person name="Zheng P.-J."/>
            <person name="Zhang X.-J."/>
            <person name="Jia Y."/>
            <person name="Liu Y."/>
            <person name="Niu Y.-X."/>
            <person name="Yu L.-H."/>
            <person name="Chen D.-F."/>
            <person name="Zhang G.-Q."/>
        </authorList>
    </citation>
    <scope>NUCLEOTIDE SEQUENCE</scope>
    <source>
        <tissue evidence="2">Leaf</tissue>
    </source>
</reference>
<keyword evidence="1" id="KW-0812">Transmembrane</keyword>
<evidence type="ECO:0000313" key="3">
    <source>
        <dbReference type="Proteomes" id="UP000829196"/>
    </source>
</evidence>
<feature type="transmembrane region" description="Helical" evidence="1">
    <location>
        <begin position="184"/>
        <end position="205"/>
    </location>
</feature>
<feature type="transmembrane region" description="Helical" evidence="1">
    <location>
        <begin position="144"/>
        <end position="164"/>
    </location>
</feature>
<keyword evidence="1" id="KW-1133">Transmembrane helix</keyword>
<dbReference type="PANTHER" id="PTHR33294:SF5">
    <property type="entry name" value="AWPM-19-LIKE FAMILY PROTEIN"/>
    <property type="match status" value="1"/>
</dbReference>
<feature type="transmembrane region" description="Helical" evidence="1">
    <location>
        <begin position="110"/>
        <end position="132"/>
    </location>
</feature>
<comment type="caution">
    <text evidence="2">The sequence shown here is derived from an EMBL/GenBank/DDBJ whole genome shotgun (WGS) entry which is preliminary data.</text>
</comment>
<accession>A0A8T3ABM3</accession>
<sequence length="237" mass="25502">MNPTYIQPPHDAFLHAASTLTPTSKRTMYSALRQLSIGPEHPSTLCPTPYVFALSLMPDVYPPAPTCYEIMTVLSLARIFFACRHKSRRWFPSANLQYPPNLPGVTGNGATFYFLVFAILAGVVGAASKFAGASHVRAWRSDSLGAAAASAVIAWAITALAFGLACKEIHVGGYRGWRLKALEAFIIILCFTQLLYVMLLHAGMVSGKYGPAYRDHEYGVGGHGHGGAAGVEKGTRV</sequence>
<evidence type="ECO:0000313" key="2">
    <source>
        <dbReference type="EMBL" id="KAI0493528.1"/>
    </source>
</evidence>
<keyword evidence="3" id="KW-1185">Reference proteome</keyword>
<name>A0A8T3ABM3_DENNO</name>
<dbReference type="PANTHER" id="PTHR33294">
    <property type="entry name" value="AWPM-19-LIKE FAMILY PROTEIN"/>
    <property type="match status" value="1"/>
</dbReference>
<dbReference type="InterPro" id="IPR008390">
    <property type="entry name" value="AWPM-19"/>
</dbReference>
<dbReference type="EMBL" id="JAGYWB010000017">
    <property type="protein sequence ID" value="KAI0493528.1"/>
    <property type="molecule type" value="Genomic_DNA"/>
</dbReference>
<keyword evidence="1" id="KW-0472">Membrane</keyword>
<dbReference type="Pfam" id="PF05512">
    <property type="entry name" value="AWPM-19"/>
    <property type="match status" value="1"/>
</dbReference>
<gene>
    <name evidence="2" type="ORF">KFK09_023646</name>
</gene>
<protein>
    <submittedName>
        <fullName evidence="2">Uncharacterized protein</fullName>
    </submittedName>
</protein>